<dbReference type="GO" id="GO:0042575">
    <property type="term" value="C:DNA polymerase complex"/>
    <property type="evidence" value="ECO:0007669"/>
    <property type="project" value="UniProtKB-ARBA"/>
</dbReference>
<evidence type="ECO:0000259" key="3">
    <source>
        <dbReference type="PROSITE" id="PS50202"/>
    </source>
</evidence>
<dbReference type="Gene3D" id="3.30.420.10">
    <property type="entry name" value="Ribonuclease H-like superfamily/Ribonuclease H"/>
    <property type="match status" value="1"/>
</dbReference>
<dbReference type="Pfam" id="PF07245">
    <property type="entry name" value="Phlebovirus_G2"/>
    <property type="match status" value="1"/>
</dbReference>
<dbReference type="Gene3D" id="3.10.10.10">
    <property type="entry name" value="HIV Type 1 Reverse Transcriptase, subunit A, domain 1"/>
    <property type="match status" value="1"/>
</dbReference>
<evidence type="ECO:0000313" key="6">
    <source>
        <dbReference type="Proteomes" id="UP000659654"/>
    </source>
</evidence>
<dbReference type="InterPro" id="IPR009878">
    <property type="entry name" value="Phlebovirus_G2_fusion"/>
</dbReference>
<keyword evidence="2" id="KW-1133">Transmembrane helix</keyword>
<dbReference type="Proteomes" id="UP000582659">
    <property type="component" value="Unassembled WGS sequence"/>
</dbReference>
<feature type="domain" description="MSP" evidence="3">
    <location>
        <begin position="2422"/>
        <end position="2542"/>
    </location>
</feature>
<evidence type="ECO:0000313" key="5">
    <source>
        <dbReference type="EMBL" id="CAD5225188.1"/>
    </source>
</evidence>
<organism evidence="5 6">
    <name type="scientific">Bursaphelenchus xylophilus</name>
    <name type="common">Pinewood nematode worm</name>
    <name type="synonym">Aphelenchoides xylophilus</name>
    <dbReference type="NCBI Taxonomy" id="6326"/>
    <lineage>
        <taxon>Eukaryota</taxon>
        <taxon>Metazoa</taxon>
        <taxon>Ecdysozoa</taxon>
        <taxon>Nematoda</taxon>
        <taxon>Chromadorea</taxon>
        <taxon>Rhabditida</taxon>
        <taxon>Tylenchina</taxon>
        <taxon>Tylenchomorpha</taxon>
        <taxon>Aphelenchoidea</taxon>
        <taxon>Aphelenchoididae</taxon>
        <taxon>Bursaphelenchus</taxon>
    </lineage>
</organism>
<dbReference type="Gene3D" id="3.30.70.270">
    <property type="match status" value="1"/>
</dbReference>
<sequence length="2547" mass="295022">MLRATKTQLTISINALKEKLKLCEQKIAVKEKNDVLVEITIRRDALARDMKKVEDRFTQFLEKLDDTDKSEATEKYIKEATDAITDGMHMDDQLCELYTKTLAQINNAVTPEAPPNIEREPRRTMRTLDIKIPLFDGTDLSQWPRFKQSLETKFKNGDYDGFEKCLILMESLRGPARTCAEAYELVAENFEPLMKHLESRYGNDKIIRHTLHAQLSKLTPTTNRSSDLRTFMDKFIAVYNQLKIHNPQMDVEQAEVMIMDKLPQWMSRQIWDAKLRSEEWNEAILFRTVDHALKVNEATSHMATRRDHPKMEKFRVNAVANGPEPWKKTPVEAKEMKFKKTKRCIFCEEEHYADECKKYNTVDARINRLKETRRCLRCGSKKHEARNCEFTMKCRKCSKNHHTAICFSQKNPEQKHEVKKTEDAQGSVVAATKINDDEVNCRTSLMTVNVQVESREEQITIFMDPGSEVTLITEETAQRLQLEPIKQSNVTLEAFNGTTMAKGPTNVYKIPVVLPNGDEKETRILRAIGVQQIGQVSSVVEENGTWTKKLVKPDVLLSAREFWTSFQRIRMVPNTDLFEVITKYGSSMTGALPKSRFSPLNTMVCKIKGKEEEEPEDLRKMLEKLWSMESIGIMDNPKINDDEEAMSHFAKHIKFNKEDGRYEVAWPYKDENGPTRNEKVCRRRLNQFWHQMQNDKETLKKCQEYFEEQIANNFLEDAPTEPTGPFVSYIPFQVVLTPHKTTTKLRIVLDASSAEKGGRSLNSTLLRGPIIMPDLASIIVKFRTNKIVVASDIQKAFMQLGLRKEDRDTVRILWLKDISKPPTNDNIRELRYTRIIFGATPSPFLLAATIQWHFKNSVVDEETRQIYEEVISQIYVDNLIIMGSDEPEVLKKVKKIHGMFKEMNMPLREYMTNSPRILEELKKDGMDCSEGQFHSILGYKWQQDQDTLTFKWPDQLDIANMTDAVAIGAKNFDLLGSVCPARLPIKLFSQKLARKKMGWKDSLSEEDLEDWKSVKKFVEGTAITIPRLCRKWEGEPCLHVFVDASGKAYGCVAYIGGEEQIPSNIFAKSRVAPMEGTTMPRMELMSAELGTKAIKFLETIFKFKKVTLWSDSKVVLHWINSTELLPRFVANRLQNIRRPDVEFRYINTKDNPADILSRGMSMEELQNCNLWWNGPSFLQQPEDTWPQELRFYWQPQEKTTSDEMVTIEHASPKMINKLAAPDDEVDILKGCPTWKALIHKMICILKFGSKSARQMDKHELWQEAVRRILMWEQRRSPPTEDQKKEVMMELRNGLWRTKHRMPDQEENWRIYIPHGQIMNMIIDDLHENSMHNGVPYTLALFYETFWTRRARQILKNRLRRCPKCSRKTLKPYRHPENMADLPKERVQRTRPFDSVGIDYHGPIKLKNDEQRYVVLFTCFACRAVHLEEAKTLSGEDFLKALRRFIACRGRPSFILSDNGTNLKSVATSVAPQWKTDERENVLQYCATNGITWKFTTPHGPWEGAVYERLMALLKKGLHVLKDKLPENFNTNLWEISAMINTRPLTYVEEDNLVLRPMDFLSPGSRPGAPIFDDSADPDFRLKTYTRDVILDEFKKEAKLLDKFWKKFRSEYLPILRSHQQKFAQSKTALVEPQIGALVILEEENVPRGEWNLGIVTKLPRSQDGQIRRAEVKMINDGRTYLRPLCQIYPTEAELRLRRETQQPTPSMETEKPVEIKKNSTRHYNLRPRSSLPIYVAILASIIIPLMADGNILPCREEDVPSMDRMRLSEYCVQQGKIVYEMDKPCWKNMKCENGHLRSEWKRGRLDVKCGEKCKCPKWATGCSFYDKKKLRRPDKEDQVDWSNVEEVIKPRMITPNPGKHLLPTIEVAWKRTFFVKSISLVHKEEMLCVNDEDERQRCTNATMESTYYVTENGQVPITAWGYMEIEHFENAEEKWEKYIYMLAGISISIIAGYILGAISVFLAVIRWVQRLTTLPFKAAFKLMKYLVQQDQQVRRRKLGEVVILPTILALSLAGTCMCCTDPITVNGKTRVCNQTQCSTEFTSRFAMNEVGEETCLLNKIGNKTHSKIELNIVQAGYECQEVEMAYTYSSEVRTESTLRCPLRGKCEIGGCGINYDEEFSKEAQNSIGRQNCEVVPGGIDHLCLLLTNACLYTRNYVHILDTNPIKVFKCRWKPFIVVDIKYDTPTKQTTQKLNIYPGSKVNIDHNLKLKAEVVEITEQRPEPGYYFAKNNSIYRTPEPPNLICQKPKIDQETCTYNGQCECRNSGTHKECECQTTTWKNEEWQKEMVNNMAGQTMVKETQEDIEVFIIVMGQVDEIETFEEKDECQFTLQKDDVKCTSKEHNILAMVRCENTTEQMPCRPDGATKKIRGRGNCEASCGRETMKFFWSVATLSNSSSYSNLAETFNLHTEILPNKPHEPTFKLGLEPIDGACFRIDQNHSEPAHIRIFLENNTDQRQTFKIKTTLTEKLRAKPPLGIIEPHSELSIRISYNAKEIPDGLHYIAIYHIKLTDQTDEELKDLREFWKKNPNFDGVRRIVLNFEIDFADE</sequence>
<name>A0A811LAL2_BURXY</name>
<dbReference type="GO" id="GO:0015074">
    <property type="term" value="P:DNA integration"/>
    <property type="evidence" value="ECO:0007669"/>
    <property type="project" value="InterPro"/>
</dbReference>
<dbReference type="Pfam" id="PF05380">
    <property type="entry name" value="Peptidase_A17"/>
    <property type="match status" value="1"/>
</dbReference>
<dbReference type="EMBL" id="CAJFDI010000004">
    <property type="protein sequence ID" value="CAD5225188.1"/>
    <property type="molecule type" value="Genomic_DNA"/>
</dbReference>
<dbReference type="SUPFAM" id="SSF49354">
    <property type="entry name" value="PapD-like"/>
    <property type="match status" value="1"/>
</dbReference>
<feature type="transmembrane region" description="Helical" evidence="2">
    <location>
        <begin position="1938"/>
        <end position="1968"/>
    </location>
</feature>
<dbReference type="EMBL" id="CAJFCV020000004">
    <property type="protein sequence ID" value="CAG9114195.1"/>
    <property type="molecule type" value="Genomic_DNA"/>
</dbReference>
<protein>
    <submittedName>
        <fullName evidence="5">(pine wood nematode) hypothetical protein</fullName>
    </submittedName>
</protein>
<dbReference type="PANTHER" id="PTHR47331:SF1">
    <property type="entry name" value="GAG-LIKE PROTEIN"/>
    <property type="match status" value="1"/>
</dbReference>
<evidence type="ECO:0000256" key="2">
    <source>
        <dbReference type="SAM" id="Phobius"/>
    </source>
</evidence>
<proteinExistence type="predicted"/>
<dbReference type="Gene3D" id="2.60.40.10">
    <property type="entry name" value="Immunoglobulins"/>
    <property type="match status" value="1"/>
</dbReference>
<dbReference type="Gene3D" id="1.10.340.70">
    <property type="match status" value="1"/>
</dbReference>
<dbReference type="PROSITE" id="PS50202">
    <property type="entry name" value="MSP"/>
    <property type="match status" value="1"/>
</dbReference>
<dbReference type="Proteomes" id="UP000659654">
    <property type="component" value="Unassembled WGS sequence"/>
</dbReference>
<evidence type="ECO:0000256" key="1">
    <source>
        <dbReference type="SAM" id="Coils"/>
    </source>
</evidence>
<evidence type="ECO:0000259" key="4">
    <source>
        <dbReference type="PROSITE" id="PS50994"/>
    </source>
</evidence>
<keyword evidence="2" id="KW-0472">Membrane</keyword>
<dbReference type="InterPro" id="IPR012337">
    <property type="entry name" value="RNaseH-like_sf"/>
</dbReference>
<feature type="domain" description="Integrase catalytic" evidence="4">
    <location>
        <begin position="1387"/>
        <end position="1564"/>
    </location>
</feature>
<dbReference type="InterPro" id="IPR008042">
    <property type="entry name" value="Retrotrans_Pao"/>
</dbReference>
<dbReference type="InterPro" id="IPR005312">
    <property type="entry name" value="DUF1759"/>
</dbReference>
<dbReference type="InterPro" id="IPR001584">
    <property type="entry name" value="Integrase_cat-core"/>
</dbReference>
<keyword evidence="1" id="KW-0175">Coiled coil</keyword>
<dbReference type="SUPFAM" id="SSF53098">
    <property type="entry name" value="Ribonuclease H-like"/>
    <property type="match status" value="1"/>
</dbReference>
<dbReference type="InterPro" id="IPR043502">
    <property type="entry name" value="DNA/RNA_pol_sf"/>
</dbReference>
<dbReference type="OrthoDB" id="5875526at2759"/>
<accession>A0A811LAL2</accession>
<dbReference type="PROSITE" id="PS50994">
    <property type="entry name" value="INTEGRASE"/>
    <property type="match status" value="1"/>
</dbReference>
<dbReference type="InterPro" id="IPR043128">
    <property type="entry name" value="Rev_trsase/Diguanyl_cyclase"/>
</dbReference>
<dbReference type="PANTHER" id="PTHR47331">
    <property type="entry name" value="PHD-TYPE DOMAIN-CONTAINING PROTEIN"/>
    <property type="match status" value="1"/>
</dbReference>
<dbReference type="InterPro" id="IPR000535">
    <property type="entry name" value="MSP_dom"/>
</dbReference>
<keyword evidence="2" id="KW-0812">Transmembrane</keyword>
<dbReference type="SMR" id="A0A811LAL2"/>
<dbReference type="Pfam" id="PF03564">
    <property type="entry name" value="DUF1759"/>
    <property type="match status" value="1"/>
</dbReference>
<comment type="caution">
    <text evidence="5">The sequence shown here is derived from an EMBL/GenBank/DDBJ whole genome shotgun (WGS) entry which is preliminary data.</text>
</comment>
<dbReference type="GO" id="GO:0003676">
    <property type="term" value="F:nucleic acid binding"/>
    <property type="evidence" value="ECO:0007669"/>
    <property type="project" value="InterPro"/>
</dbReference>
<dbReference type="InterPro" id="IPR040676">
    <property type="entry name" value="DUF5641"/>
</dbReference>
<gene>
    <name evidence="5" type="ORF">BXYJ_LOCUS8419</name>
</gene>
<dbReference type="Pfam" id="PF00635">
    <property type="entry name" value="Motile_Sperm"/>
    <property type="match status" value="1"/>
</dbReference>
<reference evidence="5" key="1">
    <citation type="submission" date="2020-09" db="EMBL/GenBank/DDBJ databases">
        <authorList>
            <person name="Kikuchi T."/>
        </authorList>
    </citation>
    <scope>NUCLEOTIDE SEQUENCE</scope>
    <source>
        <strain evidence="5">Ka4C1</strain>
    </source>
</reference>
<dbReference type="SUPFAM" id="SSF56672">
    <property type="entry name" value="DNA/RNA polymerases"/>
    <property type="match status" value="1"/>
</dbReference>
<dbReference type="InterPro" id="IPR008962">
    <property type="entry name" value="PapD-like_sf"/>
</dbReference>
<dbReference type="InterPro" id="IPR013783">
    <property type="entry name" value="Ig-like_fold"/>
</dbReference>
<feature type="coiled-coil region" evidence="1">
    <location>
        <begin position="6"/>
        <end position="56"/>
    </location>
</feature>
<dbReference type="Pfam" id="PF18701">
    <property type="entry name" value="DUF5641"/>
    <property type="match status" value="1"/>
</dbReference>
<dbReference type="InterPro" id="IPR036397">
    <property type="entry name" value="RNaseH_sf"/>
</dbReference>
<keyword evidence="6" id="KW-1185">Reference proteome</keyword>